<proteinExistence type="predicted"/>
<organism evidence="1 2">
    <name type="scientific">Allacma fusca</name>
    <dbReference type="NCBI Taxonomy" id="39272"/>
    <lineage>
        <taxon>Eukaryota</taxon>
        <taxon>Metazoa</taxon>
        <taxon>Ecdysozoa</taxon>
        <taxon>Arthropoda</taxon>
        <taxon>Hexapoda</taxon>
        <taxon>Collembola</taxon>
        <taxon>Symphypleona</taxon>
        <taxon>Sminthuridae</taxon>
        <taxon>Allacma</taxon>
    </lineage>
</organism>
<accession>A0A8J2K339</accession>
<reference evidence="1" key="1">
    <citation type="submission" date="2021-06" db="EMBL/GenBank/DDBJ databases">
        <authorList>
            <person name="Hodson N. C."/>
            <person name="Mongue J. A."/>
            <person name="Jaron S. K."/>
        </authorList>
    </citation>
    <scope>NUCLEOTIDE SEQUENCE</scope>
</reference>
<feature type="non-terminal residue" evidence="1">
    <location>
        <position position="19"/>
    </location>
</feature>
<gene>
    <name evidence="1" type="ORF">AFUS01_LOCUS19027</name>
</gene>
<dbReference type="Proteomes" id="UP000708208">
    <property type="component" value="Unassembled WGS sequence"/>
</dbReference>
<dbReference type="AlphaFoldDB" id="A0A8J2K339"/>
<comment type="caution">
    <text evidence="1">The sequence shown here is derived from an EMBL/GenBank/DDBJ whole genome shotgun (WGS) entry which is preliminary data.</text>
</comment>
<protein>
    <submittedName>
        <fullName evidence="1">Uncharacterized protein</fullName>
    </submittedName>
</protein>
<sequence length="19" mass="2150">MLMTGFKDPKLLKNVEAIT</sequence>
<dbReference type="EMBL" id="CAJVCH010193192">
    <property type="protein sequence ID" value="CAG7730379.1"/>
    <property type="molecule type" value="Genomic_DNA"/>
</dbReference>
<keyword evidence="2" id="KW-1185">Reference proteome</keyword>
<evidence type="ECO:0000313" key="1">
    <source>
        <dbReference type="EMBL" id="CAG7730379.1"/>
    </source>
</evidence>
<name>A0A8J2K339_9HEXA</name>
<evidence type="ECO:0000313" key="2">
    <source>
        <dbReference type="Proteomes" id="UP000708208"/>
    </source>
</evidence>